<evidence type="ECO:0000313" key="3">
    <source>
        <dbReference type="Proteomes" id="UP001295423"/>
    </source>
</evidence>
<dbReference type="EMBL" id="CAKOGP040000591">
    <property type="protein sequence ID" value="CAJ1937007.1"/>
    <property type="molecule type" value="Genomic_DNA"/>
</dbReference>
<name>A0AAD2FK67_9STRA</name>
<feature type="region of interest" description="Disordered" evidence="1">
    <location>
        <begin position="66"/>
        <end position="131"/>
    </location>
</feature>
<dbReference type="Proteomes" id="UP001295423">
    <property type="component" value="Unassembled WGS sequence"/>
</dbReference>
<evidence type="ECO:0000256" key="1">
    <source>
        <dbReference type="SAM" id="MobiDB-lite"/>
    </source>
</evidence>
<accession>A0AAD2FK67</accession>
<organism evidence="2 3">
    <name type="scientific">Cylindrotheca closterium</name>
    <dbReference type="NCBI Taxonomy" id="2856"/>
    <lineage>
        <taxon>Eukaryota</taxon>
        <taxon>Sar</taxon>
        <taxon>Stramenopiles</taxon>
        <taxon>Ochrophyta</taxon>
        <taxon>Bacillariophyta</taxon>
        <taxon>Bacillariophyceae</taxon>
        <taxon>Bacillariophycidae</taxon>
        <taxon>Bacillariales</taxon>
        <taxon>Bacillariaceae</taxon>
        <taxon>Cylindrotheca</taxon>
    </lineage>
</organism>
<keyword evidence="3" id="KW-1185">Reference proteome</keyword>
<feature type="compositionally biased region" description="Basic and acidic residues" evidence="1">
    <location>
        <begin position="91"/>
        <end position="114"/>
    </location>
</feature>
<comment type="caution">
    <text evidence="2">The sequence shown here is derived from an EMBL/GenBank/DDBJ whole genome shotgun (WGS) entry which is preliminary data.</text>
</comment>
<protein>
    <submittedName>
        <fullName evidence="2">Uncharacterized protein</fullName>
    </submittedName>
</protein>
<sequence>MTTTLEADVHSAVTPEMGDERHKDDHAIAGQNHEDLIAFDTVTNSNIDDSTVMLDNNKEEEQADLWKGEAEEGDNPVKTYATGNIDEREDELITHADEENNAHNGTRDSSRGIEDDGGEDILEPVESGHLK</sequence>
<dbReference type="AlphaFoldDB" id="A0AAD2FK67"/>
<evidence type="ECO:0000313" key="2">
    <source>
        <dbReference type="EMBL" id="CAJ1937007.1"/>
    </source>
</evidence>
<proteinExistence type="predicted"/>
<gene>
    <name evidence="2" type="ORF">CYCCA115_LOCUS5467</name>
</gene>
<feature type="region of interest" description="Disordered" evidence="1">
    <location>
        <begin position="1"/>
        <end position="21"/>
    </location>
</feature>
<reference evidence="2" key="1">
    <citation type="submission" date="2023-08" db="EMBL/GenBank/DDBJ databases">
        <authorList>
            <person name="Audoor S."/>
            <person name="Bilcke G."/>
        </authorList>
    </citation>
    <scope>NUCLEOTIDE SEQUENCE</scope>
</reference>